<proteinExistence type="predicted"/>
<dbReference type="GO" id="GO:0008168">
    <property type="term" value="F:methyltransferase activity"/>
    <property type="evidence" value="ECO:0007669"/>
    <property type="project" value="UniProtKB-KW"/>
</dbReference>
<evidence type="ECO:0000313" key="2">
    <source>
        <dbReference type="EMBL" id="VWB22177.1"/>
    </source>
</evidence>
<dbReference type="SUPFAM" id="SSF53335">
    <property type="entry name" value="S-adenosyl-L-methionine-dependent methyltransferases"/>
    <property type="match status" value="1"/>
</dbReference>
<dbReference type="Proteomes" id="UP000494170">
    <property type="component" value="Unassembled WGS sequence"/>
</dbReference>
<dbReference type="InterPro" id="IPR029063">
    <property type="entry name" value="SAM-dependent_MTases_sf"/>
</dbReference>
<accession>A0A6P2HVC8</accession>
<keyword evidence="2" id="KW-0489">Methyltransferase</keyword>
<dbReference type="EMBL" id="CABVPY010000004">
    <property type="protein sequence ID" value="VWB22177.1"/>
    <property type="molecule type" value="Genomic_DNA"/>
</dbReference>
<keyword evidence="2" id="KW-0808">Transferase</keyword>
<evidence type="ECO:0000313" key="3">
    <source>
        <dbReference type="Proteomes" id="UP000494170"/>
    </source>
</evidence>
<dbReference type="Gene3D" id="3.40.50.150">
    <property type="entry name" value="Vaccinia Virus protein VP39"/>
    <property type="match status" value="1"/>
</dbReference>
<organism evidence="2 3">
    <name type="scientific">Burkholderia lata (strain ATCC 17760 / DSM 23089 / LMG 22485 / NCIMB 9086 / R18194 / 383)</name>
    <dbReference type="NCBI Taxonomy" id="482957"/>
    <lineage>
        <taxon>Bacteria</taxon>
        <taxon>Pseudomonadati</taxon>
        <taxon>Pseudomonadota</taxon>
        <taxon>Betaproteobacteria</taxon>
        <taxon>Burkholderiales</taxon>
        <taxon>Burkholderiaceae</taxon>
        <taxon>Burkholderia</taxon>
        <taxon>Burkholderia cepacia complex</taxon>
    </lineage>
</organism>
<dbReference type="GO" id="GO:0032259">
    <property type="term" value="P:methylation"/>
    <property type="evidence" value="ECO:0007669"/>
    <property type="project" value="UniProtKB-KW"/>
</dbReference>
<evidence type="ECO:0000259" key="1">
    <source>
        <dbReference type="Pfam" id="PF13649"/>
    </source>
</evidence>
<sequence>MTKIIKSRLASAGNPFLNINSLSWMYKLRRFEKSREAVAIMSSDTNSPAVVAAEPAGNWFEEQRPFQASPGTPLTLFRDEHQRRILDPELRHFLEDRQAARAASEDLANIPATIDREGYYDDRHLAYWLSGLHDYRNISRHVDLIAGDKVLDFGGASGRVARHFSVSHPDVDVIIGDINRNHIDYVNQHLADNVAGVRLSGQPTIPFADKSFKMIYGISVFTHIDVFETSWLAELERVLSPGGVAWLTFHSEHTWKILPSTHLHHAIKNNPAFLNIWNGGDQLPSERLVFSHGRGIEYSCNVFHHTDYIRRIWGKFFGIKEILIGEHGYHAVAVLTKR</sequence>
<gene>
    <name evidence="2" type="ORF">BLA6863_00880</name>
</gene>
<dbReference type="RefSeq" id="WP_174937827.1">
    <property type="nucleotide sequence ID" value="NZ_CABVPY010000004.1"/>
</dbReference>
<dbReference type="AlphaFoldDB" id="A0A6P2HVC8"/>
<reference evidence="2 3" key="1">
    <citation type="submission" date="2019-09" db="EMBL/GenBank/DDBJ databases">
        <authorList>
            <person name="Depoorter E."/>
        </authorList>
    </citation>
    <scope>NUCLEOTIDE SEQUENCE [LARGE SCALE GENOMIC DNA]</scope>
    <source>
        <strain evidence="2">LMG 6863</strain>
    </source>
</reference>
<dbReference type="InterPro" id="IPR041698">
    <property type="entry name" value="Methyltransf_25"/>
</dbReference>
<protein>
    <submittedName>
        <fullName evidence="2">Methyltransferase type 11</fullName>
    </submittedName>
</protein>
<dbReference type="CDD" id="cd02440">
    <property type="entry name" value="AdoMet_MTases"/>
    <property type="match status" value="1"/>
</dbReference>
<dbReference type="Pfam" id="PF13649">
    <property type="entry name" value="Methyltransf_25"/>
    <property type="match status" value="1"/>
</dbReference>
<feature type="domain" description="Methyltransferase" evidence="1">
    <location>
        <begin position="150"/>
        <end position="243"/>
    </location>
</feature>
<name>A0A6P2HVC8_BURL3</name>